<organism evidence="1">
    <name type="scientific">Octactis speculum</name>
    <dbReference type="NCBI Taxonomy" id="3111310"/>
    <lineage>
        <taxon>Eukaryota</taxon>
        <taxon>Sar</taxon>
        <taxon>Stramenopiles</taxon>
        <taxon>Ochrophyta</taxon>
        <taxon>Dictyochophyceae</taxon>
        <taxon>Dictyochales</taxon>
        <taxon>Dictyochaceae</taxon>
        <taxon>Octactis</taxon>
    </lineage>
</organism>
<dbReference type="AlphaFoldDB" id="A0A7S2CNW2"/>
<proteinExistence type="predicted"/>
<gene>
    <name evidence="1" type="ORF">DSPE1174_LOCUS15565</name>
</gene>
<dbReference type="GO" id="GO:0016020">
    <property type="term" value="C:membrane"/>
    <property type="evidence" value="ECO:0007669"/>
    <property type="project" value="InterPro"/>
</dbReference>
<evidence type="ECO:0000313" key="1">
    <source>
        <dbReference type="EMBL" id="CAD9429031.1"/>
    </source>
</evidence>
<dbReference type="Pfam" id="PF03567">
    <property type="entry name" value="Sulfotransfer_2"/>
    <property type="match status" value="1"/>
</dbReference>
<protein>
    <submittedName>
        <fullName evidence="1">Uncharacterized protein</fullName>
    </submittedName>
</protein>
<accession>A0A7S2CNW2</accession>
<reference evidence="1" key="1">
    <citation type="submission" date="2021-01" db="EMBL/GenBank/DDBJ databases">
        <authorList>
            <person name="Corre E."/>
            <person name="Pelletier E."/>
            <person name="Niang G."/>
            <person name="Scheremetjew M."/>
            <person name="Finn R."/>
            <person name="Kale V."/>
            <person name="Holt S."/>
            <person name="Cochrane G."/>
            <person name="Meng A."/>
            <person name="Brown T."/>
            <person name="Cohen L."/>
        </authorList>
    </citation>
    <scope>NUCLEOTIDE SEQUENCE</scope>
    <source>
        <strain evidence="1">CCMP1381</strain>
    </source>
</reference>
<dbReference type="GO" id="GO:0008146">
    <property type="term" value="F:sulfotransferase activity"/>
    <property type="evidence" value="ECO:0007669"/>
    <property type="project" value="InterPro"/>
</dbReference>
<dbReference type="EMBL" id="HBGS01030517">
    <property type="protein sequence ID" value="CAD9429031.1"/>
    <property type="molecule type" value="Transcribed_RNA"/>
</dbReference>
<dbReference type="InterPro" id="IPR005331">
    <property type="entry name" value="Sulfotransferase"/>
</dbReference>
<name>A0A7S2CNW2_9STRA</name>
<sequence length="302" mass="34754">MVTVLLSSEISTGLAQQSQNSSARHVLSFGEQSGLEQQMWDTSKPPLCTKGNFLPICTALIVLRRQRVTFCNPAKVASTSIRKFFLSVADGDVTIPFEARFPVHQANWTFLNNVPTDLRKQLVTNDLGEQPWLQFTFIKKVLDRFVSGYLDKIRHACEKDFDGNDIMLAKSYYYRYGFSCAEHGASFDDFLSFMERIGEDNFEGHFASQSRVCDSRYPFTNMVLVDDMLDSRLAKIGVQLDVKYIPDAKSRKHRTNSSQRLIQIFMGKHHLVERVLKLFERDCQHRVELCDVRELLNLLDDF</sequence>